<accession>E2ZHE6</accession>
<protein>
    <submittedName>
        <fullName evidence="1">Uncharacterized protein</fullName>
    </submittedName>
</protein>
<evidence type="ECO:0000313" key="1">
    <source>
        <dbReference type="EMBL" id="EFQ07396.1"/>
    </source>
</evidence>
<evidence type="ECO:0000313" key="2">
    <source>
        <dbReference type="Proteomes" id="UP000006028"/>
    </source>
</evidence>
<reference evidence="1 2" key="1">
    <citation type="submission" date="2010-08" db="EMBL/GenBank/DDBJ databases">
        <authorList>
            <person name="Weinstock G."/>
            <person name="Sodergren E."/>
            <person name="Clifton S."/>
            <person name="Fulton L."/>
            <person name="Fulton B."/>
            <person name="Courtney L."/>
            <person name="Fronick C."/>
            <person name="Harrison M."/>
            <person name="Strong C."/>
            <person name="Farmer C."/>
            <person name="Delahaunty K."/>
            <person name="Markovic C."/>
            <person name="Hall O."/>
            <person name="Minx P."/>
            <person name="Tomlinson C."/>
            <person name="Mitreva M."/>
            <person name="Hou S."/>
            <person name="Chen J."/>
            <person name="Wollam A."/>
            <person name="Pepin K.H."/>
            <person name="Johnson M."/>
            <person name="Bhonagiri V."/>
            <person name="Zhang X."/>
            <person name="Suruliraj S."/>
            <person name="Warren W."/>
            <person name="Chinwalla A."/>
            <person name="Mardis E.R."/>
            <person name="Wilson R.K."/>
        </authorList>
    </citation>
    <scope>NUCLEOTIDE SEQUENCE [LARGE SCALE GENOMIC DNA]</scope>
    <source>
        <strain evidence="1 2">KLE1255</strain>
    </source>
</reference>
<sequence>MFFTGNVLQNPSAFSIIKSCVVVPVKALKESGAPGQMQAAKGSGCAGRARQRLCAAKQHLSKGEYDYDLFAASTEYVPDHQRS</sequence>
<name>E2ZHE6_9FIRM</name>
<dbReference type="BioCyc" id="FCF748224-HMP:GTSS-2398-MONOMER"/>
<dbReference type="AlphaFoldDB" id="E2ZHE6"/>
<dbReference type="Proteomes" id="UP000006028">
    <property type="component" value="Unassembled WGS sequence"/>
</dbReference>
<gene>
    <name evidence="1" type="ORF">HMPREF9436_01085</name>
</gene>
<dbReference type="HOGENOM" id="CLU_2537562_0_0_9"/>
<comment type="caution">
    <text evidence="1">The sequence shown here is derived from an EMBL/GenBank/DDBJ whole genome shotgun (WGS) entry which is preliminary data.</text>
</comment>
<dbReference type="EMBL" id="AECU01000091">
    <property type="protein sequence ID" value="EFQ07396.1"/>
    <property type="molecule type" value="Genomic_DNA"/>
</dbReference>
<organism evidence="1 2">
    <name type="scientific">Faecalibacterium cf. prausnitzii KLE1255</name>
    <dbReference type="NCBI Taxonomy" id="748224"/>
    <lineage>
        <taxon>Bacteria</taxon>
        <taxon>Bacillati</taxon>
        <taxon>Bacillota</taxon>
        <taxon>Clostridia</taxon>
        <taxon>Eubacteriales</taxon>
        <taxon>Oscillospiraceae</taxon>
        <taxon>Faecalibacterium</taxon>
    </lineage>
</organism>
<dbReference type="STRING" id="748224.HMPREF9436_01085"/>
<proteinExistence type="predicted"/>